<comment type="caution">
    <text evidence="1">The sequence shown here is derived from an EMBL/GenBank/DDBJ whole genome shotgun (WGS) entry which is preliminary data.</text>
</comment>
<name>A0AAD6UVF9_9AGAR</name>
<reference evidence="1" key="1">
    <citation type="submission" date="2023-03" db="EMBL/GenBank/DDBJ databases">
        <title>Massive genome expansion in bonnet fungi (Mycena s.s.) driven by repeated elements and novel gene families across ecological guilds.</title>
        <authorList>
            <consortium name="Lawrence Berkeley National Laboratory"/>
            <person name="Harder C.B."/>
            <person name="Miyauchi S."/>
            <person name="Viragh M."/>
            <person name="Kuo A."/>
            <person name="Thoen E."/>
            <person name="Andreopoulos B."/>
            <person name="Lu D."/>
            <person name="Skrede I."/>
            <person name="Drula E."/>
            <person name="Henrissat B."/>
            <person name="Morin E."/>
            <person name="Kohler A."/>
            <person name="Barry K."/>
            <person name="LaButti K."/>
            <person name="Morin E."/>
            <person name="Salamov A."/>
            <person name="Lipzen A."/>
            <person name="Mereny Z."/>
            <person name="Hegedus B."/>
            <person name="Baldrian P."/>
            <person name="Stursova M."/>
            <person name="Weitz H."/>
            <person name="Taylor A."/>
            <person name="Grigoriev I.V."/>
            <person name="Nagy L.G."/>
            <person name="Martin F."/>
            <person name="Kauserud H."/>
        </authorList>
    </citation>
    <scope>NUCLEOTIDE SEQUENCE</scope>
    <source>
        <strain evidence="1">9144</strain>
    </source>
</reference>
<keyword evidence="2" id="KW-1185">Reference proteome</keyword>
<proteinExistence type="predicted"/>
<evidence type="ECO:0008006" key="3">
    <source>
        <dbReference type="Google" id="ProtNLM"/>
    </source>
</evidence>
<dbReference type="Proteomes" id="UP001219525">
    <property type="component" value="Unassembled WGS sequence"/>
</dbReference>
<organism evidence="1 2">
    <name type="scientific">Mycena pura</name>
    <dbReference type="NCBI Taxonomy" id="153505"/>
    <lineage>
        <taxon>Eukaryota</taxon>
        <taxon>Fungi</taxon>
        <taxon>Dikarya</taxon>
        <taxon>Basidiomycota</taxon>
        <taxon>Agaricomycotina</taxon>
        <taxon>Agaricomycetes</taxon>
        <taxon>Agaricomycetidae</taxon>
        <taxon>Agaricales</taxon>
        <taxon>Marasmiineae</taxon>
        <taxon>Mycenaceae</taxon>
        <taxon>Mycena</taxon>
    </lineage>
</organism>
<evidence type="ECO:0000313" key="2">
    <source>
        <dbReference type="Proteomes" id="UP001219525"/>
    </source>
</evidence>
<dbReference type="EMBL" id="JARJCW010000091">
    <property type="protein sequence ID" value="KAJ7195325.1"/>
    <property type="molecule type" value="Genomic_DNA"/>
</dbReference>
<evidence type="ECO:0000313" key="1">
    <source>
        <dbReference type="EMBL" id="KAJ7195325.1"/>
    </source>
</evidence>
<accession>A0AAD6UVF9</accession>
<gene>
    <name evidence="1" type="ORF">GGX14DRAFT_677067</name>
</gene>
<dbReference type="AlphaFoldDB" id="A0AAD6UVF9"/>
<sequence length="442" mass="50480">MLPIPPDLEQRIVHHVGAYEDLKSCALVSSRFCHWAQSSLFRDIIVEYDSESGHAEGCPRRLWIDRVRRLAAVVAHSPHLALYVRRLEVQQCSADVLAVLAALPFYDLHTVELKKIPHNGHLEVLDSFRKLAIRSPLRAIQLSFYLYPGDSEYLWDFAALCPPTLTSFDVRFCRPTRHEEPAPTPVCPPWRPRSKRPPKIRELRIEDSPDAVTFFNDPACPFDLNDVKQLQVDYNTLGTGLDSLLRRLGRTVESLKVYTDPFQVREPFDLSNFLALTHLDCCRLSEEVIVNVLERLPLSNRISHLRVQTSHSKWLIDLRGVTCKLGAKFEAAALRKLPHLQEVEMEILPLGVRDIPARDRTKVVSAVRLSMPRVASQGMLSISFVHGKADFATRRYGCSGIPKTSEKNMSPQRLGDKDSILNRKYWSQPDQKDFCTYWNHSA</sequence>
<protein>
    <recommendedName>
        <fullName evidence="3">F-box domain-containing protein</fullName>
    </recommendedName>
</protein>